<name>A0A1Y5HZX2_OLEAN</name>
<feature type="transmembrane region" description="Helical" evidence="1">
    <location>
        <begin position="20"/>
        <end position="41"/>
    </location>
</feature>
<accession>A0A1Y5HZX2</accession>
<evidence type="ECO:0000256" key="1">
    <source>
        <dbReference type="SAM" id="Phobius"/>
    </source>
</evidence>
<dbReference type="InterPro" id="IPR050697">
    <property type="entry name" value="Adenylyl/Guanylyl_Cyclase_3/4"/>
</dbReference>
<comment type="caution">
    <text evidence="3">The sequence shown here is derived from an EMBL/GenBank/DDBJ whole genome shotgun (WGS) entry which is preliminary data.</text>
</comment>
<dbReference type="GO" id="GO:0004016">
    <property type="term" value="F:adenylate cyclase activity"/>
    <property type="evidence" value="ECO:0007669"/>
    <property type="project" value="UniProtKB-ARBA"/>
</dbReference>
<protein>
    <submittedName>
        <fullName evidence="3">Adenylate cyclase</fullName>
    </submittedName>
</protein>
<evidence type="ECO:0000313" key="4">
    <source>
        <dbReference type="Proteomes" id="UP000227088"/>
    </source>
</evidence>
<dbReference type="InterPro" id="IPR007894">
    <property type="entry name" value="MASE2"/>
</dbReference>
<dbReference type="PROSITE" id="PS50125">
    <property type="entry name" value="GUANYLATE_CYCLASE_2"/>
    <property type="match status" value="1"/>
</dbReference>
<reference evidence="4" key="1">
    <citation type="journal article" date="2017" name="Proc. Natl. Acad. Sci. U.S.A.">
        <title>Simulation of Deepwater Horizon oil plume reveals substrate specialization within a complex community of hydrocarbon degraders.</title>
        <authorList>
            <person name="Hu P."/>
            <person name="Dubinsky E.A."/>
            <person name="Probst A.J."/>
            <person name="Wang J."/>
            <person name="Sieber C.M.K."/>
            <person name="Tom L.M."/>
            <person name="Gardinali P."/>
            <person name="Banfield J.F."/>
            <person name="Atlas R.M."/>
            <person name="Andersen G.L."/>
        </authorList>
    </citation>
    <scope>NUCLEOTIDE SEQUENCE [LARGE SCALE GENOMIC DNA]</scope>
</reference>
<dbReference type="GO" id="GO:0006171">
    <property type="term" value="P:cAMP biosynthetic process"/>
    <property type="evidence" value="ECO:0007669"/>
    <property type="project" value="TreeGrafter"/>
</dbReference>
<dbReference type="FunFam" id="3.30.70.1230:FF:000025">
    <property type="entry name" value="Adenylate cyclase 1"/>
    <property type="match status" value="1"/>
</dbReference>
<dbReference type="Proteomes" id="UP000227088">
    <property type="component" value="Unassembled WGS sequence"/>
</dbReference>
<sequence length="462" mass="51669">MNTDNPANDFNETSMPMQDYIARILGYAAAGITLIIGTFIGYFSDNVMWAGLLALLYPHIIQLTTRSFSARHPYGTRQILIHGDAILCGLMLALIGFPLELTTLFLIMINTSFIVVGSITAWTFCVISLFIGASLGVIAFGFHPAKDIPTEVFVAAALGVGMHLAITAFNSHRQARDLMRLKRKFQGQVERFQQLSHKVSKYISPQIWESIFSGRKEVRLETQRKKLVVFFSDIVGFTALSEQMEAESLTDVLNTYLTEMSKVALKHGGTIDKFIGDSVMVFFGDPKSNGTKKDALACLAMAIDMRRHMQILRKKWLEQGIKTPLQIRMGINTGYCTVGNFGTENRMDYTIIGQEVNLASRLESSAEAGEILISEETYNLVKDKIMCRLKGDVEMKGFSKAIPTYQVIDFRRDLGSNPSFIEHDSEGFSLYLDTQKVKSYDKDRIALALEAAAKKIRDKIIT</sequence>
<dbReference type="PANTHER" id="PTHR43081:SF18">
    <property type="entry name" value="BLL7624 PROTEIN"/>
    <property type="match status" value="1"/>
</dbReference>
<feature type="transmembrane region" description="Helical" evidence="1">
    <location>
        <begin position="85"/>
        <end position="107"/>
    </location>
</feature>
<dbReference type="AlphaFoldDB" id="A0A1Y5HZX2"/>
<dbReference type="InterPro" id="IPR029787">
    <property type="entry name" value="Nucleotide_cyclase"/>
</dbReference>
<keyword evidence="1" id="KW-0472">Membrane</keyword>
<dbReference type="Pfam" id="PF00211">
    <property type="entry name" value="Guanylate_cyc"/>
    <property type="match status" value="1"/>
</dbReference>
<dbReference type="PANTHER" id="PTHR43081">
    <property type="entry name" value="ADENYLATE CYCLASE, TERMINAL-DIFFERENTIATION SPECIFIC-RELATED"/>
    <property type="match status" value="1"/>
</dbReference>
<feature type="domain" description="Guanylate cyclase" evidence="2">
    <location>
        <begin position="228"/>
        <end position="363"/>
    </location>
</feature>
<evidence type="ECO:0000259" key="2">
    <source>
        <dbReference type="PROSITE" id="PS50125"/>
    </source>
</evidence>
<keyword evidence="1" id="KW-0812">Transmembrane</keyword>
<feature type="transmembrane region" description="Helical" evidence="1">
    <location>
        <begin position="152"/>
        <end position="169"/>
    </location>
</feature>
<keyword evidence="1" id="KW-1133">Transmembrane helix</keyword>
<dbReference type="CDD" id="cd07302">
    <property type="entry name" value="CHD"/>
    <property type="match status" value="1"/>
</dbReference>
<gene>
    <name evidence="3" type="ORF">A9R00_00950</name>
</gene>
<feature type="transmembrane region" description="Helical" evidence="1">
    <location>
        <begin position="47"/>
        <end position="64"/>
    </location>
</feature>
<evidence type="ECO:0000313" key="3">
    <source>
        <dbReference type="EMBL" id="OUS41434.1"/>
    </source>
</evidence>
<dbReference type="InterPro" id="IPR001054">
    <property type="entry name" value="A/G_cyclase"/>
</dbReference>
<dbReference type="GO" id="GO:0035556">
    <property type="term" value="P:intracellular signal transduction"/>
    <property type="evidence" value="ECO:0007669"/>
    <property type="project" value="InterPro"/>
</dbReference>
<feature type="transmembrane region" description="Helical" evidence="1">
    <location>
        <begin position="113"/>
        <end position="140"/>
    </location>
</feature>
<dbReference type="Gene3D" id="3.30.70.1230">
    <property type="entry name" value="Nucleotide cyclase"/>
    <property type="match status" value="1"/>
</dbReference>
<proteinExistence type="predicted"/>
<dbReference type="Pfam" id="PF05230">
    <property type="entry name" value="MASE2"/>
    <property type="match status" value="1"/>
</dbReference>
<organism evidence="3 4">
    <name type="scientific">Oleispira antarctica</name>
    <dbReference type="NCBI Taxonomy" id="188908"/>
    <lineage>
        <taxon>Bacteria</taxon>
        <taxon>Pseudomonadati</taxon>
        <taxon>Pseudomonadota</taxon>
        <taxon>Gammaproteobacteria</taxon>
        <taxon>Oceanospirillales</taxon>
        <taxon>Oceanospirillaceae</taxon>
        <taxon>Oleispira</taxon>
    </lineage>
</organism>
<dbReference type="SMART" id="SM00044">
    <property type="entry name" value="CYCc"/>
    <property type="match status" value="1"/>
</dbReference>
<dbReference type="SUPFAM" id="SSF55073">
    <property type="entry name" value="Nucleotide cyclase"/>
    <property type="match status" value="1"/>
</dbReference>
<dbReference type="EMBL" id="MABE01000058">
    <property type="protein sequence ID" value="OUS41434.1"/>
    <property type="molecule type" value="Genomic_DNA"/>
</dbReference>